<dbReference type="AlphaFoldDB" id="A0A226EFA0"/>
<comment type="caution">
    <text evidence="1">The sequence shown here is derived from an EMBL/GenBank/DDBJ whole genome shotgun (WGS) entry which is preliminary data.</text>
</comment>
<dbReference type="Proteomes" id="UP000198287">
    <property type="component" value="Unassembled WGS sequence"/>
</dbReference>
<proteinExistence type="predicted"/>
<dbReference type="EMBL" id="LNIX01000004">
    <property type="protein sequence ID" value="OXA56313.1"/>
    <property type="molecule type" value="Genomic_DNA"/>
</dbReference>
<organism evidence="1 2">
    <name type="scientific">Folsomia candida</name>
    <name type="common">Springtail</name>
    <dbReference type="NCBI Taxonomy" id="158441"/>
    <lineage>
        <taxon>Eukaryota</taxon>
        <taxon>Metazoa</taxon>
        <taxon>Ecdysozoa</taxon>
        <taxon>Arthropoda</taxon>
        <taxon>Hexapoda</taxon>
        <taxon>Collembola</taxon>
        <taxon>Entomobryomorpha</taxon>
        <taxon>Isotomoidea</taxon>
        <taxon>Isotomidae</taxon>
        <taxon>Proisotominae</taxon>
        <taxon>Folsomia</taxon>
    </lineage>
</organism>
<protein>
    <submittedName>
        <fullName evidence="1">Multiple epidermal growth factor-like domains protein 9</fullName>
    </submittedName>
</protein>
<evidence type="ECO:0000313" key="2">
    <source>
        <dbReference type="Proteomes" id="UP000198287"/>
    </source>
</evidence>
<accession>A0A226EFA0</accession>
<reference evidence="1 2" key="1">
    <citation type="submission" date="2015-12" db="EMBL/GenBank/DDBJ databases">
        <title>The genome of Folsomia candida.</title>
        <authorList>
            <person name="Faddeeva A."/>
            <person name="Derks M.F."/>
            <person name="Anvar Y."/>
            <person name="Smit S."/>
            <person name="Van Straalen N."/>
            <person name="Roelofs D."/>
        </authorList>
    </citation>
    <scope>NUCLEOTIDE SEQUENCE [LARGE SCALE GENOMIC DNA]</scope>
    <source>
        <strain evidence="1 2">VU population</strain>
        <tissue evidence="1">Whole body</tissue>
    </source>
</reference>
<name>A0A226EFA0_FOLCA</name>
<keyword evidence="2" id="KW-1185">Reference proteome</keyword>
<gene>
    <name evidence="1" type="ORF">Fcan01_09042</name>
</gene>
<evidence type="ECO:0000313" key="1">
    <source>
        <dbReference type="EMBL" id="OXA56313.1"/>
    </source>
</evidence>
<sequence length="161" mass="18195">MDYFCKFANQISLSRPEIQRPRTVLKNKRGKLAIIIGEHVLRHTTFAKTKGKLIQPGGPARKAPRFIIPLFQLREPPTQMPPATKPHRLTTPQYNFNILGHKLLRLPMGTPTLTPPAITRISTTTRAIINLHDTNQTSNGLVADRKMITLQTHLKTFIAPH</sequence>